<sequence length="84" mass="9085">MQPSSAISLAAIAESARPQPSLRGGDTVTKALALSQREARTLLRAAEAERGIIEVKIGDKVFRLIPECFAQETPKVDGKEKGYF</sequence>
<name>A0A6M7TMC9_9HYPH</name>
<proteinExistence type="predicted"/>
<dbReference type="AlphaFoldDB" id="A0A6M7TMC9"/>
<keyword evidence="2" id="KW-1185">Reference proteome</keyword>
<protein>
    <submittedName>
        <fullName evidence="1">Uncharacterized protein</fullName>
    </submittedName>
</protein>
<comment type="caution">
    <text evidence="1">The sequence shown here is derived from an EMBL/GenBank/DDBJ whole genome shotgun (WGS) entry which is preliminary data.</text>
</comment>
<evidence type="ECO:0000313" key="2">
    <source>
        <dbReference type="Proteomes" id="UP000275530"/>
    </source>
</evidence>
<accession>A0A6M7TMC9</accession>
<dbReference type="Proteomes" id="UP000275530">
    <property type="component" value="Unassembled WGS sequence"/>
</dbReference>
<organism evidence="1 2">
    <name type="scientific">Mesorhizobium jarvisii</name>
    <dbReference type="NCBI Taxonomy" id="1777867"/>
    <lineage>
        <taxon>Bacteria</taxon>
        <taxon>Pseudomonadati</taxon>
        <taxon>Pseudomonadota</taxon>
        <taxon>Alphaproteobacteria</taxon>
        <taxon>Hyphomicrobiales</taxon>
        <taxon>Phyllobacteriaceae</taxon>
        <taxon>Mesorhizobium</taxon>
    </lineage>
</organism>
<dbReference type="EMBL" id="QZXA01000001">
    <property type="protein sequence ID" value="RJT37931.1"/>
    <property type="molecule type" value="Genomic_DNA"/>
</dbReference>
<evidence type="ECO:0000313" key="1">
    <source>
        <dbReference type="EMBL" id="RJT37931.1"/>
    </source>
</evidence>
<reference evidence="1 2" key="1">
    <citation type="submission" date="2018-09" db="EMBL/GenBank/DDBJ databases">
        <title>Mesorhizobium carmichaelinearum sp. nov. isolated from Carmichaelinea spp. root nodules in New Zealand.</title>
        <authorList>
            <person name="De Meyer S.E."/>
        </authorList>
    </citation>
    <scope>NUCLEOTIDE SEQUENCE [LARGE SCALE GENOMIC DNA]</scope>
    <source>
        <strain evidence="1 2">LMG 28313</strain>
    </source>
</reference>
<gene>
    <name evidence="1" type="ORF">D3242_01395</name>
</gene>